<keyword evidence="3" id="KW-1185">Reference proteome</keyword>
<dbReference type="AlphaFoldDB" id="A0A0L0HIJ1"/>
<evidence type="ECO:0000313" key="2">
    <source>
        <dbReference type="EMBL" id="KND00942.1"/>
    </source>
</evidence>
<protein>
    <submittedName>
        <fullName evidence="2">Uncharacterized protein</fullName>
    </submittedName>
</protein>
<feature type="compositionally biased region" description="Basic and acidic residues" evidence="1">
    <location>
        <begin position="130"/>
        <end position="142"/>
    </location>
</feature>
<dbReference type="VEuPathDB" id="FungiDB:SPPG_04043"/>
<reference evidence="2 3" key="1">
    <citation type="submission" date="2009-08" db="EMBL/GenBank/DDBJ databases">
        <title>The Genome Sequence of Spizellomyces punctatus strain DAOM BR117.</title>
        <authorList>
            <consortium name="The Broad Institute Genome Sequencing Platform"/>
            <person name="Russ C."/>
            <person name="Cuomo C."/>
            <person name="Shea T."/>
            <person name="Young S.K."/>
            <person name="Zeng Q."/>
            <person name="Koehrsen M."/>
            <person name="Haas B."/>
            <person name="Borodovsky M."/>
            <person name="Guigo R."/>
            <person name="Alvarado L."/>
            <person name="Berlin A."/>
            <person name="Bochicchio J."/>
            <person name="Borenstein D."/>
            <person name="Chapman S."/>
            <person name="Chen Z."/>
            <person name="Engels R."/>
            <person name="Freedman E."/>
            <person name="Gellesch M."/>
            <person name="Goldberg J."/>
            <person name="Griggs A."/>
            <person name="Gujja S."/>
            <person name="Heiman D."/>
            <person name="Hepburn T."/>
            <person name="Howarth C."/>
            <person name="Jen D."/>
            <person name="Larson L."/>
            <person name="Lewis B."/>
            <person name="Mehta T."/>
            <person name="Park D."/>
            <person name="Pearson M."/>
            <person name="Roberts A."/>
            <person name="Saif S."/>
            <person name="Shenoy N."/>
            <person name="Sisk P."/>
            <person name="Stolte C."/>
            <person name="Sykes S."/>
            <person name="Thomson T."/>
            <person name="Walk T."/>
            <person name="White J."/>
            <person name="Yandava C."/>
            <person name="Burger G."/>
            <person name="Gray M.W."/>
            <person name="Holland P.W.H."/>
            <person name="King N."/>
            <person name="Lang F.B.F."/>
            <person name="Roger A.J."/>
            <person name="Ruiz-Trillo I."/>
            <person name="Lander E."/>
            <person name="Nusbaum C."/>
        </authorList>
    </citation>
    <scope>NUCLEOTIDE SEQUENCE [LARGE SCALE GENOMIC DNA]</scope>
    <source>
        <strain evidence="2 3">DAOM BR117</strain>
    </source>
</reference>
<evidence type="ECO:0000256" key="1">
    <source>
        <dbReference type="SAM" id="MobiDB-lite"/>
    </source>
</evidence>
<dbReference type="OrthoDB" id="10285918at2759"/>
<gene>
    <name evidence="2" type="ORF">SPPG_04043</name>
</gene>
<proteinExistence type="predicted"/>
<name>A0A0L0HIJ1_SPIPD</name>
<evidence type="ECO:0000313" key="3">
    <source>
        <dbReference type="Proteomes" id="UP000053201"/>
    </source>
</evidence>
<organism evidence="2 3">
    <name type="scientific">Spizellomyces punctatus (strain DAOM BR117)</name>
    <dbReference type="NCBI Taxonomy" id="645134"/>
    <lineage>
        <taxon>Eukaryota</taxon>
        <taxon>Fungi</taxon>
        <taxon>Fungi incertae sedis</taxon>
        <taxon>Chytridiomycota</taxon>
        <taxon>Chytridiomycota incertae sedis</taxon>
        <taxon>Chytridiomycetes</taxon>
        <taxon>Spizellomycetales</taxon>
        <taxon>Spizellomycetaceae</taxon>
        <taxon>Spizellomyces</taxon>
    </lineage>
</organism>
<dbReference type="InParanoid" id="A0A0L0HIJ1"/>
<feature type="region of interest" description="Disordered" evidence="1">
    <location>
        <begin position="215"/>
        <end position="234"/>
    </location>
</feature>
<accession>A0A0L0HIJ1</accession>
<dbReference type="RefSeq" id="XP_016608981.1">
    <property type="nucleotide sequence ID" value="XM_016752288.1"/>
</dbReference>
<dbReference type="GeneID" id="27687517"/>
<sequence>MPSATGYANIMEWPAEDQLLRQWPFGTRPTTFRSQKINDEIKVFSDRWRREVTTGAMPKLWTRENSATLSAGGHGRAAIPVTQSSIPRHSAKEERTHRNHLDVEFNHQTRLFGVRSSLAKDPSRLQGSTMERHIRPDSSQSEDRLMRCSFYNRSPEAIPYSHGPSKWESGRRTTTAASTLKKPSVPYIEHKVPAVGLCVSTDPVEIPTPVSTLPQLKSAAARKPAKTPSSTREQDDLDLKLELCDLVQNERNEADNYYGLIQELNQREERAKISLLKRDARTFRKLQKKVAGLVKEHCSPKVASVRRRSQMEEFLAGKHRDSVFLENQYLQVGAP</sequence>
<dbReference type="Proteomes" id="UP000053201">
    <property type="component" value="Unassembled WGS sequence"/>
</dbReference>
<dbReference type="EMBL" id="KQ257455">
    <property type="protein sequence ID" value="KND00942.1"/>
    <property type="molecule type" value="Genomic_DNA"/>
</dbReference>
<feature type="region of interest" description="Disordered" evidence="1">
    <location>
        <begin position="119"/>
        <end position="142"/>
    </location>
</feature>